<gene>
    <name evidence="2" type="ORF">PG986_005750</name>
</gene>
<keyword evidence="3" id="KW-1185">Reference proteome</keyword>
<reference evidence="2 3" key="1">
    <citation type="submission" date="2023-01" db="EMBL/GenBank/DDBJ databases">
        <title>Analysis of 21 Apiospora genomes using comparative genomics revels a genus with tremendous synthesis potential of carbohydrate active enzymes and secondary metabolites.</title>
        <authorList>
            <person name="Sorensen T."/>
        </authorList>
    </citation>
    <scope>NUCLEOTIDE SEQUENCE [LARGE SCALE GENOMIC DNA]</scope>
    <source>
        <strain evidence="2 3">CBS 24483</strain>
    </source>
</reference>
<name>A0ABR1QIG2_9PEZI</name>
<accession>A0ABR1QIG2</accession>
<comment type="caution">
    <text evidence="2">The sequence shown here is derived from an EMBL/GenBank/DDBJ whole genome shotgun (WGS) entry which is preliminary data.</text>
</comment>
<dbReference type="GeneID" id="92075034"/>
<sequence>MAPHLFRANVADAEPPVVGDFPWGTTVDVVVQNTANDTMPLYKHGEPMYLLGARGDAAWEWDTVAVEWPLYVLADALRAGVELDVETPARQLVHEVPPLGWAVFRWQIRVRGATMMHSNKFKYYGMGMAAPLLEGMDSSMLDEVPDHAKMLPHVEFTPTNDGVFG</sequence>
<protein>
    <submittedName>
        <fullName evidence="2">Multicopper oxidase GIP1</fullName>
    </submittedName>
</protein>
<organism evidence="2 3">
    <name type="scientific">Apiospora aurea</name>
    <dbReference type="NCBI Taxonomy" id="335848"/>
    <lineage>
        <taxon>Eukaryota</taxon>
        <taxon>Fungi</taxon>
        <taxon>Dikarya</taxon>
        <taxon>Ascomycota</taxon>
        <taxon>Pezizomycotina</taxon>
        <taxon>Sordariomycetes</taxon>
        <taxon>Xylariomycetidae</taxon>
        <taxon>Amphisphaeriales</taxon>
        <taxon>Apiosporaceae</taxon>
        <taxon>Apiospora</taxon>
    </lineage>
</organism>
<dbReference type="InterPro" id="IPR008972">
    <property type="entry name" value="Cupredoxin"/>
</dbReference>
<dbReference type="Gene3D" id="2.60.40.420">
    <property type="entry name" value="Cupredoxins - blue copper proteins"/>
    <property type="match status" value="1"/>
</dbReference>
<feature type="domain" description="Plastocyanin-like" evidence="1">
    <location>
        <begin position="20"/>
        <end position="135"/>
    </location>
</feature>
<dbReference type="RefSeq" id="XP_066701834.1">
    <property type="nucleotide sequence ID" value="XM_066841972.1"/>
</dbReference>
<evidence type="ECO:0000259" key="1">
    <source>
        <dbReference type="Pfam" id="PF07731"/>
    </source>
</evidence>
<dbReference type="SUPFAM" id="SSF49503">
    <property type="entry name" value="Cupredoxins"/>
    <property type="match status" value="1"/>
</dbReference>
<evidence type="ECO:0000313" key="2">
    <source>
        <dbReference type="EMBL" id="KAK7956528.1"/>
    </source>
</evidence>
<dbReference type="InterPro" id="IPR011706">
    <property type="entry name" value="Cu-oxidase_C"/>
</dbReference>
<dbReference type="Proteomes" id="UP001391051">
    <property type="component" value="Unassembled WGS sequence"/>
</dbReference>
<dbReference type="EMBL" id="JAQQWE010000004">
    <property type="protein sequence ID" value="KAK7956528.1"/>
    <property type="molecule type" value="Genomic_DNA"/>
</dbReference>
<evidence type="ECO:0000313" key="3">
    <source>
        <dbReference type="Proteomes" id="UP001391051"/>
    </source>
</evidence>
<dbReference type="Pfam" id="PF07731">
    <property type="entry name" value="Cu-oxidase_2"/>
    <property type="match status" value="1"/>
</dbReference>
<proteinExistence type="predicted"/>